<sequence length="217" mass="23759">MAWQAFLKAGRWEGAGDTGSEWDENRAPGQPLSLPLTTPKLIDRPFRIWAVDTGSRHLVPLAIILFLGPFSYQLSAWASATWMTSHYQNKAKEIRLSAQSLLADRREALSALQKIDQQQALGDESIAVSGLLEWARILDAYPLTITRVQFSDRSIAVYADAKQPVDAPAIIAALEESPIWSGVTLQPSVGSILIVRGELSPFLAPFPLEKPAAEDAP</sequence>
<evidence type="ECO:0000313" key="3">
    <source>
        <dbReference type="Proteomes" id="UP000324996"/>
    </source>
</evidence>
<reference evidence="2 3" key="1">
    <citation type="submission" date="2019-09" db="EMBL/GenBank/DDBJ databases">
        <title>NBRP : Genome information of microbial organism related human and environment.</title>
        <authorList>
            <person name="Hattori M."/>
            <person name="Oshima K."/>
            <person name="Inaba H."/>
            <person name="Suda W."/>
            <person name="Sakamoto M."/>
            <person name="Iino T."/>
            <person name="Kitahara M."/>
            <person name="Oshida Y."/>
            <person name="Iida T."/>
            <person name="Kudo T."/>
            <person name="Itoh T."/>
            <person name="Ohkuma M."/>
        </authorList>
    </citation>
    <scope>NUCLEOTIDE SEQUENCE [LARGE SCALE GENOMIC DNA]</scope>
    <source>
        <strain evidence="2 3">Q-1</strain>
    </source>
</reference>
<feature type="region of interest" description="Disordered" evidence="1">
    <location>
        <begin position="8"/>
        <end position="31"/>
    </location>
</feature>
<keyword evidence="3" id="KW-1185">Reference proteome</keyword>
<comment type="caution">
    <text evidence="2">The sequence shown here is derived from an EMBL/GenBank/DDBJ whole genome shotgun (WGS) entry which is preliminary data.</text>
</comment>
<proteinExistence type="predicted"/>
<protein>
    <submittedName>
        <fullName evidence="2">Uncharacterized protein</fullName>
    </submittedName>
</protein>
<name>A0A5A7N8Q8_9PROT</name>
<organism evidence="2 3">
    <name type="scientific">Iodidimonas nitroreducens</name>
    <dbReference type="NCBI Taxonomy" id="1236968"/>
    <lineage>
        <taxon>Bacteria</taxon>
        <taxon>Pseudomonadati</taxon>
        <taxon>Pseudomonadota</taxon>
        <taxon>Alphaproteobacteria</taxon>
        <taxon>Iodidimonadales</taxon>
        <taxon>Iodidimonadaceae</taxon>
        <taxon>Iodidimonas</taxon>
    </lineage>
</organism>
<dbReference type="AlphaFoldDB" id="A0A5A7N8Q8"/>
<dbReference type="EMBL" id="BKCN01000010">
    <property type="protein sequence ID" value="GER04468.1"/>
    <property type="molecule type" value="Genomic_DNA"/>
</dbReference>
<evidence type="ECO:0000256" key="1">
    <source>
        <dbReference type="SAM" id="MobiDB-lite"/>
    </source>
</evidence>
<evidence type="ECO:0000313" key="2">
    <source>
        <dbReference type="EMBL" id="GER04468.1"/>
    </source>
</evidence>
<dbReference type="Proteomes" id="UP000324996">
    <property type="component" value="Unassembled WGS sequence"/>
</dbReference>
<accession>A0A5A7N8Q8</accession>
<gene>
    <name evidence="2" type="ORF">JCM17846_21500</name>
</gene>